<dbReference type="Proteomes" id="UP001164909">
    <property type="component" value="Chromosome"/>
</dbReference>
<dbReference type="SMART" id="SM00345">
    <property type="entry name" value="HTH_GNTR"/>
    <property type="match status" value="1"/>
</dbReference>
<dbReference type="Pfam" id="PF07702">
    <property type="entry name" value="UTRA"/>
    <property type="match status" value="1"/>
</dbReference>
<proteinExistence type="predicted"/>
<feature type="domain" description="HTH gntR-type" evidence="4">
    <location>
        <begin position="1"/>
        <end position="64"/>
    </location>
</feature>
<dbReference type="PANTHER" id="PTHR44846">
    <property type="entry name" value="MANNOSYL-D-GLYCERATE TRANSPORT/METABOLISM SYSTEM REPRESSOR MNGR-RELATED"/>
    <property type="match status" value="1"/>
</dbReference>
<dbReference type="InterPro" id="IPR011663">
    <property type="entry name" value="UTRA"/>
</dbReference>
<dbReference type="Gene3D" id="3.40.1410.10">
    <property type="entry name" value="Chorismate lyase-like"/>
    <property type="match status" value="1"/>
</dbReference>
<evidence type="ECO:0000256" key="1">
    <source>
        <dbReference type="ARBA" id="ARBA00023015"/>
    </source>
</evidence>
<dbReference type="Pfam" id="PF00392">
    <property type="entry name" value="GntR"/>
    <property type="match status" value="1"/>
</dbReference>
<organism evidence="5 6">
    <name type="scientific">Caldicellulosiruptor morganii</name>
    <dbReference type="NCBI Taxonomy" id="1387555"/>
    <lineage>
        <taxon>Bacteria</taxon>
        <taxon>Bacillati</taxon>
        <taxon>Bacillota</taxon>
        <taxon>Bacillota incertae sedis</taxon>
        <taxon>Caldicellulosiruptorales</taxon>
        <taxon>Caldicellulosiruptoraceae</taxon>
        <taxon>Caldicellulosiruptor</taxon>
    </lineage>
</organism>
<keyword evidence="6" id="KW-1185">Reference proteome</keyword>
<evidence type="ECO:0000256" key="3">
    <source>
        <dbReference type="ARBA" id="ARBA00023163"/>
    </source>
</evidence>
<dbReference type="InterPro" id="IPR036390">
    <property type="entry name" value="WH_DNA-bd_sf"/>
</dbReference>
<keyword evidence="1" id="KW-0805">Transcription regulation</keyword>
<dbReference type="SUPFAM" id="SSF46785">
    <property type="entry name" value="Winged helix' DNA-binding domain"/>
    <property type="match status" value="1"/>
</dbReference>
<dbReference type="PROSITE" id="PS50949">
    <property type="entry name" value="HTH_GNTR"/>
    <property type="match status" value="1"/>
</dbReference>
<gene>
    <name evidence="5" type="ORF">OTK00_001982</name>
</gene>
<dbReference type="EMBL" id="CP113865">
    <property type="protein sequence ID" value="WAM33481.1"/>
    <property type="molecule type" value="Genomic_DNA"/>
</dbReference>
<dbReference type="InterPro" id="IPR050679">
    <property type="entry name" value="Bact_HTH_transcr_reg"/>
</dbReference>
<protein>
    <submittedName>
        <fullName evidence="5">GntR family transcriptional regulator</fullName>
    </submittedName>
</protein>
<dbReference type="PRINTS" id="PR00035">
    <property type="entry name" value="HTHGNTR"/>
</dbReference>
<dbReference type="InterPro" id="IPR028978">
    <property type="entry name" value="Chorismate_lyase_/UTRA_dom_sf"/>
</dbReference>
<dbReference type="SUPFAM" id="SSF64288">
    <property type="entry name" value="Chorismate lyase-like"/>
    <property type="match status" value="1"/>
</dbReference>
<dbReference type="Gene3D" id="1.10.10.10">
    <property type="entry name" value="Winged helix-like DNA-binding domain superfamily/Winged helix DNA-binding domain"/>
    <property type="match status" value="1"/>
</dbReference>
<dbReference type="SMART" id="SM00866">
    <property type="entry name" value="UTRA"/>
    <property type="match status" value="1"/>
</dbReference>
<keyword evidence="3" id="KW-0804">Transcription</keyword>
<dbReference type="InterPro" id="IPR000524">
    <property type="entry name" value="Tscrpt_reg_HTH_GntR"/>
</dbReference>
<evidence type="ECO:0000313" key="6">
    <source>
        <dbReference type="Proteomes" id="UP001164909"/>
    </source>
</evidence>
<name>A0ABY7BQZ8_9FIRM</name>
<keyword evidence="2" id="KW-0238">DNA-binding</keyword>
<evidence type="ECO:0000256" key="2">
    <source>
        <dbReference type="ARBA" id="ARBA00023125"/>
    </source>
</evidence>
<evidence type="ECO:0000259" key="4">
    <source>
        <dbReference type="PROSITE" id="PS50949"/>
    </source>
</evidence>
<dbReference type="InterPro" id="IPR036388">
    <property type="entry name" value="WH-like_DNA-bd_sf"/>
</dbReference>
<dbReference type="PANTHER" id="PTHR44846:SF1">
    <property type="entry name" value="MANNOSYL-D-GLYCERATE TRANSPORT_METABOLISM SYSTEM REPRESSOR MNGR-RELATED"/>
    <property type="match status" value="1"/>
</dbReference>
<dbReference type="RefSeq" id="WP_198525725.1">
    <property type="nucleotide sequence ID" value="NZ_CP113865.1"/>
</dbReference>
<reference evidence="5" key="1">
    <citation type="submission" date="2022-12" db="EMBL/GenBank/DDBJ databases">
        <authorList>
            <person name="Bing R.G."/>
            <person name="Willard D.J."/>
            <person name="Manesh M.J.H."/>
            <person name="Laemthong T."/>
            <person name="Crosby J.R."/>
            <person name="Kelly R.M."/>
        </authorList>
    </citation>
    <scope>NUCLEOTIDE SEQUENCE</scope>
    <source>
        <strain evidence="5">DSM 8990</strain>
    </source>
</reference>
<evidence type="ECO:0000313" key="5">
    <source>
        <dbReference type="EMBL" id="WAM33481.1"/>
    </source>
</evidence>
<dbReference type="CDD" id="cd07377">
    <property type="entry name" value="WHTH_GntR"/>
    <property type="match status" value="1"/>
</dbReference>
<accession>A0ABY7BQZ8</accession>
<sequence length="237" mass="28006">MKIAEELRKEIEEKYEEGERIPSELELCDRFGATRYVIRKALSRLVQMGLIYPKHGKGYFVVKKPLYVRYWLSPVSRFSKMMKDMGYIPHAKLIKAGETNPPNEVKEKLELSSEELVYQLEILRFANNLPLAYSYTWLPTEKFHNLLYHINSFFSLYEIIENVYNIKPFRMNSIIQVVYPTDKESYHLKISGSIPLLQITSIVRDEKNRKIEFTKSKYRSDLCRVEIDFRDVGGCIK</sequence>